<dbReference type="GeneID" id="54488870"/>
<evidence type="ECO:0000313" key="1">
    <source>
        <dbReference type="EMBL" id="KAF2762697.1"/>
    </source>
</evidence>
<sequence length="206" mass="23114">MTDVETITSILCGPPGDDVWHWDTVSATSIQFKPDGTGRLVLAQELNLWIACPFTYTHTPSSPQTTTTTKPTTPLTTTLNLTLHPTKLPTLDAAESLAIPPGRLYNADLLHPSTFAPHTRTIAVSLEKGRFQTQFEQRHRDSGVGWPEFEWKVRFEPSVFPGREAWREARGAPDAMRFWTWDEFYRGRVGVKGDGNGGWRGWCGVM</sequence>
<dbReference type="OrthoDB" id="2935237at2759"/>
<name>A0A6A6WKK0_9PEZI</name>
<reference evidence="1" key="1">
    <citation type="journal article" date="2020" name="Stud. Mycol.">
        <title>101 Dothideomycetes genomes: a test case for predicting lifestyles and emergence of pathogens.</title>
        <authorList>
            <person name="Haridas S."/>
            <person name="Albert R."/>
            <person name="Binder M."/>
            <person name="Bloem J."/>
            <person name="Labutti K."/>
            <person name="Salamov A."/>
            <person name="Andreopoulos B."/>
            <person name="Baker S."/>
            <person name="Barry K."/>
            <person name="Bills G."/>
            <person name="Bluhm B."/>
            <person name="Cannon C."/>
            <person name="Castanera R."/>
            <person name="Culley D."/>
            <person name="Daum C."/>
            <person name="Ezra D."/>
            <person name="Gonzalez J."/>
            <person name="Henrissat B."/>
            <person name="Kuo A."/>
            <person name="Liang C."/>
            <person name="Lipzen A."/>
            <person name="Lutzoni F."/>
            <person name="Magnuson J."/>
            <person name="Mondo S."/>
            <person name="Nolan M."/>
            <person name="Ohm R."/>
            <person name="Pangilinan J."/>
            <person name="Park H.-J."/>
            <person name="Ramirez L."/>
            <person name="Alfaro M."/>
            <person name="Sun H."/>
            <person name="Tritt A."/>
            <person name="Yoshinaga Y."/>
            <person name="Zwiers L.-H."/>
            <person name="Turgeon B."/>
            <person name="Goodwin S."/>
            <person name="Spatafora J."/>
            <person name="Crous P."/>
            <person name="Grigoriev I."/>
        </authorList>
    </citation>
    <scope>NUCLEOTIDE SEQUENCE</scope>
    <source>
        <strain evidence="1">CBS 121739</strain>
    </source>
</reference>
<organism evidence="1 2">
    <name type="scientific">Pseudovirgaria hyperparasitica</name>
    <dbReference type="NCBI Taxonomy" id="470096"/>
    <lineage>
        <taxon>Eukaryota</taxon>
        <taxon>Fungi</taxon>
        <taxon>Dikarya</taxon>
        <taxon>Ascomycota</taxon>
        <taxon>Pezizomycotina</taxon>
        <taxon>Dothideomycetes</taxon>
        <taxon>Dothideomycetes incertae sedis</taxon>
        <taxon>Acrospermales</taxon>
        <taxon>Acrospermaceae</taxon>
        <taxon>Pseudovirgaria</taxon>
    </lineage>
</organism>
<dbReference type="AlphaFoldDB" id="A0A6A6WKK0"/>
<protein>
    <submittedName>
        <fullName evidence="1">Uncharacterized protein</fullName>
    </submittedName>
</protein>
<dbReference type="Proteomes" id="UP000799437">
    <property type="component" value="Unassembled WGS sequence"/>
</dbReference>
<gene>
    <name evidence="1" type="ORF">EJ05DRAFT_506388</name>
</gene>
<dbReference type="RefSeq" id="XP_033605148.1">
    <property type="nucleotide sequence ID" value="XM_033747816.1"/>
</dbReference>
<proteinExistence type="predicted"/>
<accession>A0A6A6WKK0</accession>
<keyword evidence="2" id="KW-1185">Reference proteome</keyword>
<dbReference type="EMBL" id="ML996565">
    <property type="protein sequence ID" value="KAF2762697.1"/>
    <property type="molecule type" value="Genomic_DNA"/>
</dbReference>
<evidence type="ECO:0000313" key="2">
    <source>
        <dbReference type="Proteomes" id="UP000799437"/>
    </source>
</evidence>